<dbReference type="GeneID" id="109712018"/>
<protein>
    <submittedName>
        <fullName evidence="3">Uncharacterized protein LOC109712018 isoform X1</fullName>
    </submittedName>
</protein>
<dbReference type="PANTHER" id="PTHR35769">
    <property type="entry name" value="CALCINEURIN-LIKE METALLO-PHOSPHOESTERASE SUPERFAMILY PROTEIN"/>
    <property type="match status" value="1"/>
</dbReference>
<dbReference type="RefSeq" id="XP_020091024.1">
    <property type="nucleotide sequence ID" value="XM_020235435.1"/>
</dbReference>
<keyword evidence="2" id="KW-1185">Reference proteome</keyword>
<reference evidence="2" key="1">
    <citation type="journal article" date="2015" name="Nat. Genet.">
        <title>The pineapple genome and the evolution of CAM photosynthesis.</title>
        <authorList>
            <person name="Ming R."/>
            <person name="VanBuren R."/>
            <person name="Wai C.M."/>
            <person name="Tang H."/>
            <person name="Schatz M.C."/>
            <person name="Bowers J.E."/>
            <person name="Lyons E."/>
            <person name="Wang M.L."/>
            <person name="Chen J."/>
            <person name="Biggers E."/>
            <person name="Zhang J."/>
            <person name="Huang L."/>
            <person name="Zhang L."/>
            <person name="Miao W."/>
            <person name="Zhang J."/>
            <person name="Ye Z."/>
            <person name="Miao C."/>
            <person name="Lin Z."/>
            <person name="Wang H."/>
            <person name="Zhou H."/>
            <person name="Yim W.C."/>
            <person name="Priest H.D."/>
            <person name="Zheng C."/>
            <person name="Woodhouse M."/>
            <person name="Edger P.P."/>
            <person name="Guyot R."/>
            <person name="Guo H.B."/>
            <person name="Guo H."/>
            <person name="Zheng G."/>
            <person name="Singh R."/>
            <person name="Sharma A."/>
            <person name="Min X."/>
            <person name="Zheng Y."/>
            <person name="Lee H."/>
            <person name="Gurtowski J."/>
            <person name="Sedlazeck F.J."/>
            <person name="Harkess A."/>
            <person name="McKain M.R."/>
            <person name="Liao Z."/>
            <person name="Fang J."/>
            <person name="Liu J."/>
            <person name="Zhang X."/>
            <person name="Zhang Q."/>
            <person name="Hu W."/>
            <person name="Qin Y."/>
            <person name="Wang K."/>
            <person name="Chen L.Y."/>
            <person name="Shirley N."/>
            <person name="Lin Y.R."/>
            <person name="Liu L.Y."/>
            <person name="Hernandez A.G."/>
            <person name="Wright C.L."/>
            <person name="Bulone V."/>
            <person name="Tuskan G.A."/>
            <person name="Heath K."/>
            <person name="Zee F."/>
            <person name="Moore P.H."/>
            <person name="Sunkar R."/>
            <person name="Leebens-Mack J.H."/>
            <person name="Mockler T."/>
            <person name="Bennetzen J.L."/>
            <person name="Freeling M."/>
            <person name="Sankoff D."/>
            <person name="Paterson A.H."/>
            <person name="Zhu X."/>
            <person name="Yang X."/>
            <person name="Smith J.A."/>
            <person name="Cushman J.C."/>
            <person name="Paull R.E."/>
            <person name="Yu Q."/>
        </authorList>
    </citation>
    <scope>NUCLEOTIDE SEQUENCE [LARGE SCALE GENOMIC DNA]</scope>
    <source>
        <strain evidence="2">cv. F153</strain>
    </source>
</reference>
<dbReference type="OrthoDB" id="3664at2759"/>
<dbReference type="SUPFAM" id="SSF56300">
    <property type="entry name" value="Metallo-dependent phosphatases"/>
    <property type="match status" value="1"/>
</dbReference>
<feature type="domain" description="Calcineurin-like phosphoesterase" evidence="1">
    <location>
        <begin position="71"/>
        <end position="281"/>
    </location>
</feature>
<dbReference type="InterPro" id="IPR027629">
    <property type="entry name" value="DevT-like"/>
</dbReference>
<evidence type="ECO:0000313" key="2">
    <source>
        <dbReference type="Proteomes" id="UP000515123"/>
    </source>
</evidence>
<name>A0A6P5F4W7_ANACO</name>
<evidence type="ECO:0000259" key="1">
    <source>
        <dbReference type="Pfam" id="PF00149"/>
    </source>
</evidence>
<dbReference type="InterPro" id="IPR029052">
    <property type="entry name" value="Metallo-depent_PP-like"/>
</dbReference>
<dbReference type="InterPro" id="IPR004843">
    <property type="entry name" value="Calcineurin-like_PHP"/>
</dbReference>
<dbReference type="PANTHER" id="PTHR35769:SF2">
    <property type="entry name" value="CALCINEURIN-LIKE METALLO-PHOSPHOESTERASE SUPERFAMILY PROTEIN"/>
    <property type="match status" value="1"/>
</dbReference>
<reference evidence="3" key="2">
    <citation type="submission" date="2025-08" db="UniProtKB">
        <authorList>
            <consortium name="RefSeq"/>
        </authorList>
    </citation>
    <scope>IDENTIFICATION</scope>
    <source>
        <tissue evidence="3">Leaf</tissue>
    </source>
</reference>
<dbReference type="Proteomes" id="UP000515123">
    <property type="component" value="Linkage group 6"/>
</dbReference>
<dbReference type="NCBIfam" id="TIGR04168">
    <property type="entry name" value="TIGR04168 family protein"/>
    <property type="match status" value="1"/>
</dbReference>
<dbReference type="GO" id="GO:0016787">
    <property type="term" value="F:hydrolase activity"/>
    <property type="evidence" value="ECO:0007669"/>
    <property type="project" value="InterPro"/>
</dbReference>
<dbReference type="Gene3D" id="3.60.21.10">
    <property type="match status" value="1"/>
</dbReference>
<dbReference type="CDD" id="cd07397">
    <property type="entry name" value="MPP_NostocDevT-like"/>
    <property type="match status" value="1"/>
</dbReference>
<proteinExistence type="predicted"/>
<dbReference type="AlphaFoldDB" id="A0A6P5F4W7"/>
<evidence type="ECO:0000313" key="3">
    <source>
        <dbReference type="RefSeq" id="XP_020091024.1"/>
    </source>
</evidence>
<accession>A0A6P5F4W7</accession>
<organism evidence="2 3">
    <name type="scientific">Ananas comosus</name>
    <name type="common">Pineapple</name>
    <name type="synonym">Ananas ananas</name>
    <dbReference type="NCBI Taxonomy" id="4615"/>
    <lineage>
        <taxon>Eukaryota</taxon>
        <taxon>Viridiplantae</taxon>
        <taxon>Streptophyta</taxon>
        <taxon>Embryophyta</taxon>
        <taxon>Tracheophyta</taxon>
        <taxon>Spermatophyta</taxon>
        <taxon>Magnoliopsida</taxon>
        <taxon>Liliopsida</taxon>
        <taxon>Poales</taxon>
        <taxon>Bromeliaceae</taxon>
        <taxon>Bromelioideae</taxon>
        <taxon>Ananas</taxon>
    </lineage>
</organism>
<gene>
    <name evidence="3" type="primary">LOC109712018</name>
</gene>
<sequence>MKESPPQPQLFFIYTIYITHTIQMLRSWALRLYTHTAPPPPLLLCSASSSSSSSPLAYSNLAPTLAMSRSLRIAVVGDVHDDWDLEEDSKALHLLQPDLVLFTGDYGNENVELVKSISNIKIPKAAILGNHDCWNTHQFSQKKADRVQLQLECLGEEHVGYRRLDFRAMKFSVVGGRPFSCGGNRLFRPKLLSARYGVNDMEESAKKIYEAAIGTPEEHFVIFLAHNGPTGLGSKVDDICGKDWVFGGGDHGDPDLAQALSDLQKDTQISIPLVVFGHMHKKLAYGDALRKMLVLSANGTLYLNGAIVPRVKQSGQTSQNSEFTNGTSRAFSLVNILDRRVEKVSEVWVLVDGTRVEVEQETVLFTNP</sequence>
<dbReference type="Pfam" id="PF00149">
    <property type="entry name" value="Metallophos"/>
    <property type="match status" value="1"/>
</dbReference>